<keyword evidence="1" id="KW-1133">Transmembrane helix</keyword>
<name>A0A914WT64_9BILA</name>
<keyword evidence="1" id="KW-0812">Transmembrane</keyword>
<evidence type="ECO:0000313" key="3">
    <source>
        <dbReference type="WBParaSite" id="PSAMB.scaffold516size48483.g6709.t1"/>
    </source>
</evidence>
<evidence type="ECO:0000256" key="1">
    <source>
        <dbReference type="SAM" id="Phobius"/>
    </source>
</evidence>
<keyword evidence="1" id="KW-0472">Membrane</keyword>
<reference evidence="3" key="1">
    <citation type="submission" date="2022-11" db="UniProtKB">
        <authorList>
            <consortium name="WormBaseParasite"/>
        </authorList>
    </citation>
    <scope>IDENTIFICATION</scope>
</reference>
<organism evidence="2 3">
    <name type="scientific">Plectus sambesii</name>
    <dbReference type="NCBI Taxonomy" id="2011161"/>
    <lineage>
        <taxon>Eukaryota</taxon>
        <taxon>Metazoa</taxon>
        <taxon>Ecdysozoa</taxon>
        <taxon>Nematoda</taxon>
        <taxon>Chromadorea</taxon>
        <taxon>Plectida</taxon>
        <taxon>Plectina</taxon>
        <taxon>Plectoidea</taxon>
        <taxon>Plectidae</taxon>
        <taxon>Plectus</taxon>
    </lineage>
</organism>
<dbReference type="AlphaFoldDB" id="A0A914WT64"/>
<dbReference type="Proteomes" id="UP000887566">
    <property type="component" value="Unplaced"/>
</dbReference>
<feature type="transmembrane region" description="Helical" evidence="1">
    <location>
        <begin position="44"/>
        <end position="64"/>
    </location>
</feature>
<proteinExistence type="predicted"/>
<evidence type="ECO:0000313" key="2">
    <source>
        <dbReference type="Proteomes" id="UP000887566"/>
    </source>
</evidence>
<protein>
    <submittedName>
        <fullName evidence="3">Uncharacterized protein</fullName>
    </submittedName>
</protein>
<dbReference type="WBParaSite" id="PSAMB.scaffold516size48483.g6709.t1">
    <property type="protein sequence ID" value="PSAMB.scaffold516size48483.g6709.t1"/>
    <property type="gene ID" value="PSAMB.scaffold516size48483.g6709"/>
</dbReference>
<keyword evidence="2" id="KW-1185">Reference proteome</keyword>
<sequence>MRRELNKVFASLVIAAIAVVLSTVPNFILWGQGIYWAVSGINISLLYIGFCCNSAVDLFVFAYLKVDFRNRLLSMISYGYLNRYFKLSDGCEETLANMRMVRGISVRPAVVTPISDVVEIAALHRRPAKVRFQEIARRAAHEKLSRNTSVESNE</sequence>
<feature type="transmembrane region" description="Helical" evidence="1">
    <location>
        <begin position="12"/>
        <end position="38"/>
    </location>
</feature>
<accession>A0A914WT64</accession>